<evidence type="ECO:0000259" key="1">
    <source>
        <dbReference type="PROSITE" id="PS51379"/>
    </source>
</evidence>
<gene>
    <name evidence="2" type="ORF">S01H1_72744</name>
</gene>
<dbReference type="SUPFAM" id="SSF54862">
    <property type="entry name" value="4Fe-4S ferredoxins"/>
    <property type="match status" value="1"/>
</dbReference>
<evidence type="ECO:0000313" key="2">
    <source>
        <dbReference type="EMBL" id="GAG37676.1"/>
    </source>
</evidence>
<dbReference type="PROSITE" id="PS51379">
    <property type="entry name" value="4FE4S_FER_2"/>
    <property type="match status" value="1"/>
</dbReference>
<dbReference type="AlphaFoldDB" id="X0YLS9"/>
<accession>X0YLS9</accession>
<dbReference type="EMBL" id="BARS01048548">
    <property type="protein sequence ID" value="GAG37676.1"/>
    <property type="molecule type" value="Genomic_DNA"/>
</dbReference>
<reference evidence="2" key="1">
    <citation type="journal article" date="2014" name="Front. Microbiol.">
        <title>High frequency of phylogenetically diverse reductive dehalogenase-homologous genes in deep subseafloor sedimentary metagenomes.</title>
        <authorList>
            <person name="Kawai M."/>
            <person name="Futagami T."/>
            <person name="Toyoda A."/>
            <person name="Takaki Y."/>
            <person name="Nishi S."/>
            <person name="Hori S."/>
            <person name="Arai W."/>
            <person name="Tsubouchi T."/>
            <person name="Morono Y."/>
            <person name="Uchiyama I."/>
            <person name="Ito T."/>
            <person name="Fujiyama A."/>
            <person name="Inagaki F."/>
            <person name="Takami H."/>
        </authorList>
    </citation>
    <scope>NUCLEOTIDE SEQUENCE</scope>
    <source>
        <strain evidence="2">Expedition CK06-06</strain>
    </source>
</reference>
<proteinExistence type="predicted"/>
<dbReference type="InterPro" id="IPR017896">
    <property type="entry name" value="4Fe4S_Fe-S-bd"/>
</dbReference>
<organism evidence="2">
    <name type="scientific">marine sediment metagenome</name>
    <dbReference type="NCBI Taxonomy" id="412755"/>
    <lineage>
        <taxon>unclassified sequences</taxon>
        <taxon>metagenomes</taxon>
        <taxon>ecological metagenomes</taxon>
    </lineage>
</organism>
<feature type="non-terminal residue" evidence="2">
    <location>
        <position position="65"/>
    </location>
</feature>
<comment type="caution">
    <text evidence="2">The sequence shown here is derived from an EMBL/GenBank/DDBJ whole genome shotgun (WGS) entry which is preliminary data.</text>
</comment>
<protein>
    <recommendedName>
        <fullName evidence="1">4Fe-4S ferredoxin-type domain-containing protein</fullName>
    </recommendedName>
</protein>
<sequence>MLPTITVNDEKCKEPTSCRKCLLICPTHVLGLGTDVGPQKFREIDPSHFIVRAVRFDKCSGCMDC</sequence>
<name>X0YLS9_9ZZZZ</name>
<feature type="domain" description="4Fe-4S ferredoxin-type" evidence="1">
    <location>
        <begin position="3"/>
        <end position="35"/>
    </location>
</feature>